<sequence length="182" mass="21695">MHFRALAIFILIITVGCQKEKTPEFDQEIIDLKLLNYNLNYFKFNRIPSYDLETFENRMKLGLRLKKRVLDQSRPIINLCIFIDWKHGQSEIIVEPNDYIKHPDEFELLWRDLDGVRGLIFFEQGDRKKHLEFAAQVLDQLERGCEFYLKQDSEYIPVLADTTSRKAFHITMLDYYGLLKSL</sequence>
<dbReference type="OrthoDB" id="837183at2"/>
<dbReference type="Proteomes" id="UP000075606">
    <property type="component" value="Unassembled WGS sequence"/>
</dbReference>
<evidence type="ECO:0000313" key="1">
    <source>
        <dbReference type="EMBL" id="KYG77971.1"/>
    </source>
</evidence>
<evidence type="ECO:0008006" key="3">
    <source>
        <dbReference type="Google" id="ProtNLM"/>
    </source>
</evidence>
<dbReference type="PROSITE" id="PS51257">
    <property type="entry name" value="PROKAR_LIPOPROTEIN"/>
    <property type="match status" value="1"/>
</dbReference>
<dbReference type="EMBL" id="LRPC01000001">
    <property type="protein sequence ID" value="KYG77971.1"/>
    <property type="molecule type" value="Genomic_DNA"/>
</dbReference>
<dbReference type="AlphaFoldDB" id="A0A150XGZ3"/>
<accession>A0A150XGZ3</accession>
<dbReference type="STRING" id="333140.AWW68_04170"/>
<gene>
    <name evidence="1" type="ORF">AWW68_04170</name>
</gene>
<organism evidence="1 2">
    <name type="scientific">Roseivirga spongicola</name>
    <dbReference type="NCBI Taxonomy" id="333140"/>
    <lineage>
        <taxon>Bacteria</taxon>
        <taxon>Pseudomonadati</taxon>
        <taxon>Bacteroidota</taxon>
        <taxon>Cytophagia</taxon>
        <taxon>Cytophagales</taxon>
        <taxon>Roseivirgaceae</taxon>
        <taxon>Roseivirga</taxon>
    </lineage>
</organism>
<protein>
    <recommendedName>
        <fullName evidence="3">Lipoprotein</fullName>
    </recommendedName>
</protein>
<proteinExistence type="predicted"/>
<name>A0A150XGZ3_9BACT</name>
<keyword evidence="2" id="KW-1185">Reference proteome</keyword>
<comment type="caution">
    <text evidence="1">The sequence shown here is derived from an EMBL/GenBank/DDBJ whole genome shotgun (WGS) entry which is preliminary data.</text>
</comment>
<dbReference type="RefSeq" id="WP_068216893.1">
    <property type="nucleotide sequence ID" value="NZ_LRPC01000001.1"/>
</dbReference>
<evidence type="ECO:0000313" key="2">
    <source>
        <dbReference type="Proteomes" id="UP000075606"/>
    </source>
</evidence>
<reference evidence="1 2" key="1">
    <citation type="submission" date="2016-01" db="EMBL/GenBank/DDBJ databases">
        <title>Genome sequencing of Roseivirga spongicola UST030701-084.</title>
        <authorList>
            <person name="Selvaratnam C."/>
            <person name="Thevarajoo S."/>
            <person name="Goh K.M."/>
            <person name="Ee R."/>
            <person name="Chan K.-G."/>
            <person name="Chong C.S."/>
        </authorList>
    </citation>
    <scope>NUCLEOTIDE SEQUENCE [LARGE SCALE GENOMIC DNA]</scope>
    <source>
        <strain evidence="1 2">UST030701-084</strain>
    </source>
</reference>